<gene>
    <name evidence="2" type="ORF">L0664_11420</name>
</gene>
<name>A0ABS9CXL6_9RHOB</name>
<dbReference type="PROSITE" id="PS51257">
    <property type="entry name" value="PROKAR_LIPOPROTEIN"/>
    <property type="match status" value="1"/>
</dbReference>
<keyword evidence="3" id="KW-1185">Reference proteome</keyword>
<feature type="signal peptide" evidence="1">
    <location>
        <begin position="1"/>
        <end position="21"/>
    </location>
</feature>
<organism evidence="2 3">
    <name type="scientific">Octadecabacter dasysiphoniae</name>
    <dbReference type="NCBI Taxonomy" id="2909341"/>
    <lineage>
        <taxon>Bacteria</taxon>
        <taxon>Pseudomonadati</taxon>
        <taxon>Pseudomonadota</taxon>
        <taxon>Alphaproteobacteria</taxon>
        <taxon>Rhodobacterales</taxon>
        <taxon>Roseobacteraceae</taxon>
        <taxon>Octadecabacter</taxon>
    </lineage>
</organism>
<evidence type="ECO:0000256" key="1">
    <source>
        <dbReference type="SAM" id="SignalP"/>
    </source>
</evidence>
<keyword evidence="1" id="KW-0732">Signal</keyword>
<dbReference type="EMBL" id="JAKGAQ010000002">
    <property type="protein sequence ID" value="MCF2871676.1"/>
    <property type="molecule type" value="Genomic_DNA"/>
</dbReference>
<protein>
    <submittedName>
        <fullName evidence="2">Uncharacterized protein</fullName>
    </submittedName>
</protein>
<feature type="chain" id="PRO_5046662036" evidence="1">
    <location>
        <begin position="22"/>
        <end position="163"/>
    </location>
</feature>
<dbReference type="Proteomes" id="UP001200557">
    <property type="component" value="Unassembled WGS sequence"/>
</dbReference>
<proteinExistence type="predicted"/>
<accession>A0ABS9CXL6</accession>
<sequence>MMKRVMSLTTAAILCASQVSALSCMRPDAARTFQWASDAEESYVVLMGEFAFDAPNADGSDMNNPQEISVPARFAGSYLGADGFVGGAALDLMITFTCAGPWCGSLEPNGEEMIAFVQQADSGYVLEIGPCYGNTFSNPRAGAMQQVESCMRGEGCEEGALMR</sequence>
<reference evidence="2 3" key="1">
    <citation type="submission" date="2022-01" db="EMBL/GenBank/DDBJ databases">
        <title>Octadecabacter sp. nov., isolated from a marine alga.</title>
        <authorList>
            <person name="Jin M.S."/>
            <person name="Kim H.M."/>
            <person name="Han D.M."/>
            <person name="Jung J.J."/>
            <person name="Jeon C.O."/>
        </authorList>
    </citation>
    <scope>NUCLEOTIDE SEQUENCE [LARGE SCALE GENOMIC DNA]</scope>
    <source>
        <strain evidence="2 3">G9-8</strain>
    </source>
</reference>
<dbReference type="RefSeq" id="WP_235225979.1">
    <property type="nucleotide sequence ID" value="NZ_JAKGAQ010000002.1"/>
</dbReference>
<evidence type="ECO:0000313" key="3">
    <source>
        <dbReference type="Proteomes" id="UP001200557"/>
    </source>
</evidence>
<comment type="caution">
    <text evidence="2">The sequence shown here is derived from an EMBL/GenBank/DDBJ whole genome shotgun (WGS) entry which is preliminary data.</text>
</comment>
<evidence type="ECO:0000313" key="2">
    <source>
        <dbReference type="EMBL" id="MCF2871676.1"/>
    </source>
</evidence>